<feature type="compositionally biased region" description="Pro residues" evidence="1">
    <location>
        <begin position="485"/>
        <end position="503"/>
    </location>
</feature>
<keyword evidence="2" id="KW-0472">Membrane</keyword>
<keyword evidence="2" id="KW-0812">Transmembrane</keyword>
<reference evidence="7 8" key="1">
    <citation type="submission" date="2019-07" db="EMBL/GenBank/DDBJ databases">
        <title>Genomes of Cafeteria roenbergensis.</title>
        <authorList>
            <person name="Fischer M.G."/>
            <person name="Hackl T."/>
            <person name="Roman M."/>
        </authorList>
    </citation>
    <scope>NUCLEOTIDE SEQUENCE [LARGE SCALE GENOMIC DNA]</scope>
    <source>
        <strain evidence="4 8">BVI</strain>
        <strain evidence="6 7">E4-10P</strain>
        <strain evidence="5 9">RCC970-E3</strain>
    </source>
</reference>
<evidence type="ECO:0000313" key="9">
    <source>
        <dbReference type="Proteomes" id="UP000324907"/>
    </source>
</evidence>
<evidence type="ECO:0000313" key="8">
    <source>
        <dbReference type="Proteomes" id="UP000323011"/>
    </source>
</evidence>
<protein>
    <submittedName>
        <fullName evidence="4">Uncharacterized protein</fullName>
    </submittedName>
</protein>
<evidence type="ECO:0000313" key="7">
    <source>
        <dbReference type="Proteomes" id="UP000322899"/>
    </source>
</evidence>
<evidence type="ECO:0000313" key="5">
    <source>
        <dbReference type="EMBL" id="KAA0171306.1"/>
    </source>
</evidence>
<dbReference type="Proteomes" id="UP000322899">
    <property type="component" value="Unassembled WGS sequence"/>
</dbReference>
<gene>
    <name evidence="6" type="ORF">FNF27_05688</name>
    <name evidence="5" type="ORF">FNF28_00797</name>
    <name evidence="4" type="ORF">FNF29_01644</name>
</gene>
<dbReference type="Gene3D" id="2.40.128.630">
    <property type="match status" value="1"/>
</dbReference>
<dbReference type="Proteomes" id="UP000324907">
    <property type="component" value="Unassembled WGS sequence"/>
</dbReference>
<evidence type="ECO:0000313" key="4">
    <source>
        <dbReference type="EMBL" id="KAA0155729.1"/>
    </source>
</evidence>
<comment type="caution">
    <text evidence="4">The sequence shown here is derived from an EMBL/GenBank/DDBJ whole genome shotgun (WGS) entry which is preliminary data.</text>
</comment>
<sequence length="574" mass="59226">MRGVIPALGLAFAFAIGAVADASAPSTFYGSDPFRSGRAAAGSQWLTGSTGEVDVLARWDPKYAPYAVYWAPVVVDAPGGDPAKGPLTIGFDGRDVIALAYEPPKLTEKWSIDPGTSPAAQIAVLGSPGRAVAVALSNGNLAGLEPLNDEIMWLVAGPSGCIAAKTMLALNASVLAMANIQVSDPALGALVAGFSCPGTHPLVRMIDGGNGSTIWTSPPLLIQPKGYVPDLRDSGPTLALLPGGAPVVLIADTVGVMRAFAAGDGSLVWNSTYAQGPTDASPPVFSTKTSTVWITGEDRELYTVNVTNGARTAMMVSNYAQRPPALPTIGWPTGPYEETAVWNTDRIEVMSRDKSVFLNRVLNVPLQTVVPGTSPHFSATPLIFSPESAAAGGAASGEWGVIALSNNGDLIHATIDAAGQRGTAQWALFLTPNRQHNTAEVALAPAMALIQQCPVPGIVPTGPCLAVSLRNGSVVLVGRARNQPLPTPSVSPAPTMTPSPSPSPQSGNNNGPLVVGLSVSGAIVGLAAIGACCYMRRRKVAEAGEGSFDDRTKLSGEPASDHYQGMDDDRAAWE</sequence>
<feature type="region of interest" description="Disordered" evidence="1">
    <location>
        <begin position="544"/>
        <end position="574"/>
    </location>
</feature>
<feature type="signal peptide" evidence="3">
    <location>
        <begin position="1"/>
        <end position="22"/>
    </location>
</feature>
<dbReference type="AlphaFoldDB" id="A0A5A8CSR8"/>
<name>A0A5A8CSR8_CAFRO</name>
<keyword evidence="8" id="KW-1185">Reference proteome</keyword>
<dbReference type="Proteomes" id="UP000323011">
    <property type="component" value="Unassembled WGS sequence"/>
</dbReference>
<keyword evidence="2" id="KW-1133">Transmembrane helix</keyword>
<evidence type="ECO:0000256" key="2">
    <source>
        <dbReference type="SAM" id="Phobius"/>
    </source>
</evidence>
<dbReference type="EMBL" id="VLTN01000006">
    <property type="protein sequence ID" value="KAA0155729.1"/>
    <property type="molecule type" value="Genomic_DNA"/>
</dbReference>
<organism evidence="4 8">
    <name type="scientific">Cafeteria roenbergensis</name>
    <name type="common">Marine flagellate</name>
    <dbReference type="NCBI Taxonomy" id="33653"/>
    <lineage>
        <taxon>Eukaryota</taxon>
        <taxon>Sar</taxon>
        <taxon>Stramenopiles</taxon>
        <taxon>Bigyra</taxon>
        <taxon>Opalozoa</taxon>
        <taxon>Bicosoecida</taxon>
        <taxon>Cafeteriaceae</taxon>
        <taxon>Cafeteria</taxon>
    </lineage>
</organism>
<evidence type="ECO:0000313" key="6">
    <source>
        <dbReference type="EMBL" id="KAA0172827.1"/>
    </source>
</evidence>
<proteinExistence type="predicted"/>
<evidence type="ECO:0000256" key="1">
    <source>
        <dbReference type="SAM" id="MobiDB-lite"/>
    </source>
</evidence>
<evidence type="ECO:0000256" key="3">
    <source>
        <dbReference type="SAM" id="SignalP"/>
    </source>
</evidence>
<dbReference type="OrthoDB" id="10335707at2759"/>
<dbReference type="EMBL" id="VLTL01000007">
    <property type="protein sequence ID" value="KAA0171306.1"/>
    <property type="molecule type" value="Genomic_DNA"/>
</dbReference>
<dbReference type="EMBL" id="VLTO01000042">
    <property type="protein sequence ID" value="KAA0172827.1"/>
    <property type="molecule type" value="Genomic_DNA"/>
</dbReference>
<feature type="transmembrane region" description="Helical" evidence="2">
    <location>
        <begin position="513"/>
        <end position="534"/>
    </location>
</feature>
<feature type="chain" id="PRO_5036136789" evidence="3">
    <location>
        <begin position="23"/>
        <end position="574"/>
    </location>
</feature>
<feature type="compositionally biased region" description="Basic and acidic residues" evidence="1">
    <location>
        <begin position="564"/>
        <end position="574"/>
    </location>
</feature>
<keyword evidence="3" id="KW-0732">Signal</keyword>
<feature type="region of interest" description="Disordered" evidence="1">
    <location>
        <begin position="482"/>
        <end position="510"/>
    </location>
</feature>
<accession>A0A5A8CSR8</accession>